<dbReference type="EMBL" id="AP021876">
    <property type="protein sequence ID" value="BBO81556.1"/>
    <property type="molecule type" value="Genomic_DNA"/>
</dbReference>
<evidence type="ECO:0000313" key="2">
    <source>
        <dbReference type="Proteomes" id="UP000425960"/>
    </source>
</evidence>
<name>A0A5K7ZKI9_9BACT</name>
<proteinExistence type="predicted"/>
<gene>
    <name evidence="1" type="ORF">DSCO28_21220</name>
</gene>
<protein>
    <submittedName>
        <fullName evidence="1">Uncharacterized protein</fullName>
    </submittedName>
</protein>
<dbReference type="Proteomes" id="UP000425960">
    <property type="component" value="Chromosome"/>
</dbReference>
<dbReference type="AlphaFoldDB" id="A0A5K7ZKI9"/>
<reference evidence="1 2" key="1">
    <citation type="submission" date="2019-11" db="EMBL/GenBank/DDBJ databases">
        <title>Comparative genomics of hydrocarbon-degrading Desulfosarcina strains.</title>
        <authorList>
            <person name="Watanabe M."/>
            <person name="Kojima H."/>
            <person name="Fukui M."/>
        </authorList>
    </citation>
    <scope>NUCLEOTIDE SEQUENCE [LARGE SCALE GENOMIC DNA]</scope>
    <source>
        <strain evidence="1 2">28bB2T</strain>
    </source>
</reference>
<dbReference type="KEGG" id="dov:DSCO28_21220"/>
<accession>A0A5K7ZKI9</accession>
<organism evidence="1 2">
    <name type="scientific">Desulfosarcina ovata subsp. sediminis</name>
    <dbReference type="NCBI Taxonomy" id="885957"/>
    <lineage>
        <taxon>Bacteria</taxon>
        <taxon>Pseudomonadati</taxon>
        <taxon>Thermodesulfobacteriota</taxon>
        <taxon>Desulfobacteria</taxon>
        <taxon>Desulfobacterales</taxon>
        <taxon>Desulfosarcinaceae</taxon>
        <taxon>Desulfosarcina</taxon>
    </lineage>
</organism>
<sequence>MAHLQLKINNWGQRDLPEKIVKELIYSSYLTWVALVRWASTATKVPGTLIYTQYESALLAYVGAWESWPMYLEPRSRRWKDNIKSVPLYLQHLRCTGQQIVSALRDGEEMAAEWATDMLLNWFTTISLHEYPQGQYLWIHELITTNILERDSTTDTWQFILNNNNYDEKSATQLAMKNAWLDVRLVCAAYIQANEKESDGDFLGNIIQALIDGKRLKPTGGIDRGGVSLSTGADILAAYIRQRCYCEYGDKSYGSWLDSIVEVFARIDEPKRVSGRIYSSVGADDVRSLQIEYVKLAIVKSNKQWKLSQRWIEIIFSPIYEQIHRDNLVNDLRAWLDISQRDIAQDNEKFTEERVANFIASMEAIVSLITDRGMDAIRNAPIDQDRLIEFGRSASKSGFSKDTGSTLLRLFDEILKSEVIPNKSPKILKISGYSKSNVSKGIEVNRAVNEDEWIDNAVNQHISNSLFYELCSLPRVVETKFESNLNLLKRLSTDIRQHSNELGDISVFIGPWDIHRLLSEIIFTSDDSKGLNVEQRQGFGNSYICHLEECAVYQLPYHRDNFSLLVPNSIFKSIKFIKFSEDRLVDVAYENLDEETLKLTLVFKYYMEITFSSGPIYGYISPKDIED</sequence>
<evidence type="ECO:0000313" key="1">
    <source>
        <dbReference type="EMBL" id="BBO81556.1"/>
    </source>
</evidence>